<dbReference type="InterPro" id="IPR036881">
    <property type="entry name" value="Glyco_hydro_3_C_sf"/>
</dbReference>
<keyword evidence="5" id="KW-0326">Glycosidase</keyword>
<evidence type="ECO:0000256" key="2">
    <source>
        <dbReference type="ARBA" id="ARBA00005336"/>
    </source>
</evidence>
<dbReference type="EC" id="3.2.1.52" evidence="3"/>
<dbReference type="GO" id="GO:0004563">
    <property type="term" value="F:beta-N-acetylhexosaminidase activity"/>
    <property type="evidence" value="ECO:0007669"/>
    <property type="project" value="UniProtKB-EC"/>
</dbReference>
<evidence type="ECO:0000259" key="6">
    <source>
        <dbReference type="Pfam" id="PF00144"/>
    </source>
</evidence>
<comment type="similarity">
    <text evidence="2">Belongs to the glycosyl hydrolase 3 family.</text>
</comment>
<dbReference type="InterPro" id="IPR001764">
    <property type="entry name" value="Glyco_hydro_3_N"/>
</dbReference>
<dbReference type="STRING" id="649349.Lbys_2580"/>
<dbReference type="Pfam" id="PF00144">
    <property type="entry name" value="Beta-lactamase"/>
    <property type="match status" value="1"/>
</dbReference>
<dbReference type="GO" id="GO:0009254">
    <property type="term" value="P:peptidoglycan turnover"/>
    <property type="evidence" value="ECO:0007669"/>
    <property type="project" value="TreeGrafter"/>
</dbReference>
<evidence type="ECO:0000256" key="1">
    <source>
        <dbReference type="ARBA" id="ARBA00001231"/>
    </source>
</evidence>
<evidence type="ECO:0000313" key="9">
    <source>
        <dbReference type="Proteomes" id="UP000007435"/>
    </source>
</evidence>
<dbReference type="Pfam" id="PF00933">
    <property type="entry name" value="Glyco_hydro_3"/>
    <property type="match status" value="1"/>
</dbReference>
<organism evidence="8 9">
    <name type="scientific">Leadbetterella byssophila (strain DSM 17132 / JCM 16389 / KACC 11308 / NBRC 106382 / 4M15)</name>
    <dbReference type="NCBI Taxonomy" id="649349"/>
    <lineage>
        <taxon>Bacteria</taxon>
        <taxon>Pseudomonadati</taxon>
        <taxon>Bacteroidota</taxon>
        <taxon>Cytophagia</taxon>
        <taxon>Cytophagales</taxon>
        <taxon>Leadbetterellaceae</taxon>
        <taxon>Leadbetterella</taxon>
    </lineage>
</organism>
<dbReference type="GO" id="GO:0005975">
    <property type="term" value="P:carbohydrate metabolic process"/>
    <property type="evidence" value="ECO:0007669"/>
    <property type="project" value="InterPro"/>
</dbReference>
<dbReference type="eggNOG" id="COG1680">
    <property type="taxonomic scope" value="Bacteria"/>
</dbReference>
<name>E4RZ23_LEAB4</name>
<protein>
    <recommendedName>
        <fullName evidence="3">beta-N-acetylhexosaminidase</fullName>
        <ecNumber evidence="3">3.2.1.52</ecNumber>
    </recommendedName>
</protein>
<comment type="catalytic activity">
    <reaction evidence="1">
        <text>Hydrolysis of terminal non-reducing N-acetyl-D-hexosamine residues in N-acetyl-beta-D-hexosaminides.</text>
        <dbReference type="EC" id="3.2.1.52"/>
    </reaction>
</comment>
<keyword evidence="4 8" id="KW-0378">Hydrolase</keyword>
<proteinExistence type="inferred from homology"/>
<dbReference type="AlphaFoldDB" id="E4RZ23"/>
<dbReference type="RefSeq" id="WP_013409280.1">
    <property type="nucleotide sequence ID" value="NC_014655.1"/>
</dbReference>
<dbReference type="PANTHER" id="PTHR30480">
    <property type="entry name" value="BETA-HEXOSAMINIDASE-RELATED"/>
    <property type="match status" value="1"/>
</dbReference>
<sequence>MSKRFLLCVLAAVVSISARPITDYTKKQEAWVETILSEMTLEEKVGQLFMIAVFSNRREADYTIVENQIRKYHLGGLAFFQGNALKQAELTNRYQAAAKIPLLIGLDAEWGLGMRLNNAFSFPKAITIGAAKDIELAEQVSEEIARQCKRIGVHFNFSPVGDINSNPKNPVINYRSFGESPLNVSELTSAFVRGHRKYNILTSAKHFPGHGDTHVDSHYDLPVLQHSLKHIQEVESAPFKAMIADSVSSVMIGHLNVPALDNGVPATVSERIIKDYLQKELGFTGLVISDALNMKGLLKSFPVGEAEVRAFKAGNDMLLQTSNLDKAYNAVLAACINGRITEEELNHSVRKILKSKYWAGLHSYKPVDLRNISEDLDTERSKELKQLIYNKAVTVTRDEFGLIPLKGLATLKMASIGVGVDQENLFQSTLELYGDVNSYLLQDKPARSTDWKSIAEEAVKNDLVIVSIHKVRQSEKLDYGITEETLNMLRYIQENSRLIVCVFGNPYSLKFFDEFETVMCGFEDEEEAHMAAANVLFGVNSAQGKVPVNTLSADGKLDYGYEVESFARLGFAMPSEVGMSAAKLQEIRKVVNSAIMGEEFPGCQVLVARKGKVVFYEGFGNMKYNNGQAVNRHTLYDLASVTKVASTLQAIMMLYDQGKINLDEKLSTYLPELLGTNKSRLIIKDILLHQAGLKAFVPFFDQTRFGSGQYNPYYFSNAPITSGHIPISDELGVNPIIKDSVFSWVEKSALINAPGSQYVYSDLGLLLLQKLVERISGRNLDAFVGANIYEPMGLHSMMYNAFTQKTKDQIAPTEVNGDFRKAAIHGTVHDPNAALIGGVAGHAGLFSNAWDLARLMQMNLNGGYYDDRQFFSKETIDFFTKPQSKVSHRALGWNRPTGPGDGTVSQYASSKTYGHTGFTGTCVWVDPEKDLIFVFLSNRVYPSANNQKIIKNKTRQKIHDIAYKALLY</sequence>
<dbReference type="InterPro" id="IPR012338">
    <property type="entry name" value="Beta-lactam/transpept-like"/>
</dbReference>
<feature type="domain" description="Glycoside hydrolase family 3 N-terminal" evidence="7">
    <location>
        <begin position="40"/>
        <end position="354"/>
    </location>
</feature>
<dbReference type="EMBL" id="CP002305">
    <property type="protein sequence ID" value="ADQ18242.1"/>
    <property type="molecule type" value="Genomic_DNA"/>
</dbReference>
<dbReference type="eggNOG" id="COG1472">
    <property type="taxonomic scope" value="Bacteria"/>
</dbReference>
<feature type="domain" description="Beta-lactamase-related" evidence="6">
    <location>
        <begin position="598"/>
        <end position="945"/>
    </location>
</feature>
<dbReference type="SUPFAM" id="SSF56601">
    <property type="entry name" value="beta-lactamase/transpeptidase-like"/>
    <property type="match status" value="1"/>
</dbReference>
<dbReference type="KEGG" id="lby:Lbys_2580"/>
<dbReference type="Gene3D" id="3.40.50.1700">
    <property type="entry name" value="Glycoside hydrolase family 3 C-terminal domain"/>
    <property type="match status" value="1"/>
</dbReference>
<evidence type="ECO:0000256" key="5">
    <source>
        <dbReference type="ARBA" id="ARBA00023295"/>
    </source>
</evidence>
<dbReference type="SUPFAM" id="SSF51445">
    <property type="entry name" value="(Trans)glycosidases"/>
    <property type="match status" value="1"/>
</dbReference>
<dbReference type="OrthoDB" id="9805821at2"/>
<evidence type="ECO:0000313" key="8">
    <source>
        <dbReference type="EMBL" id="ADQ18242.1"/>
    </source>
</evidence>
<gene>
    <name evidence="8" type="ordered locus">Lbys_2580</name>
</gene>
<dbReference type="InterPro" id="IPR017853">
    <property type="entry name" value="GH"/>
</dbReference>
<dbReference type="InterPro" id="IPR001466">
    <property type="entry name" value="Beta-lactam-related"/>
</dbReference>
<evidence type="ECO:0000256" key="4">
    <source>
        <dbReference type="ARBA" id="ARBA00022801"/>
    </source>
</evidence>
<dbReference type="CAZy" id="GH3">
    <property type="family name" value="Glycoside Hydrolase Family 3"/>
</dbReference>
<dbReference type="PANTHER" id="PTHR30480:SF13">
    <property type="entry name" value="BETA-HEXOSAMINIDASE"/>
    <property type="match status" value="1"/>
</dbReference>
<dbReference type="Proteomes" id="UP000007435">
    <property type="component" value="Chromosome"/>
</dbReference>
<evidence type="ECO:0000259" key="7">
    <source>
        <dbReference type="Pfam" id="PF00933"/>
    </source>
</evidence>
<dbReference type="Gene3D" id="3.40.710.10">
    <property type="entry name" value="DD-peptidase/beta-lactamase superfamily"/>
    <property type="match status" value="1"/>
</dbReference>
<accession>E4RZ23</accession>
<reference evidence="8 9" key="2">
    <citation type="journal article" date="2011" name="Stand. Genomic Sci.">
        <title>Complete genome sequence of Leadbetterella byssophila type strain (4M15).</title>
        <authorList>
            <person name="Abt B."/>
            <person name="Teshima H."/>
            <person name="Lucas S."/>
            <person name="Lapidus A."/>
            <person name="Del Rio T.G."/>
            <person name="Nolan M."/>
            <person name="Tice H."/>
            <person name="Cheng J.F."/>
            <person name="Pitluck S."/>
            <person name="Liolios K."/>
            <person name="Pagani I."/>
            <person name="Ivanova N."/>
            <person name="Mavromatis K."/>
            <person name="Pati A."/>
            <person name="Tapia R."/>
            <person name="Han C."/>
            <person name="Goodwin L."/>
            <person name="Chen A."/>
            <person name="Palaniappan K."/>
            <person name="Land M."/>
            <person name="Hauser L."/>
            <person name="Chang Y.J."/>
            <person name="Jeffries C.D."/>
            <person name="Rohde M."/>
            <person name="Goker M."/>
            <person name="Tindall B.J."/>
            <person name="Detter J.C."/>
            <person name="Woyke T."/>
            <person name="Bristow J."/>
            <person name="Eisen J.A."/>
            <person name="Markowitz V."/>
            <person name="Hugenholtz P."/>
            <person name="Klenk H.P."/>
            <person name="Kyrpides N.C."/>
        </authorList>
    </citation>
    <scope>NUCLEOTIDE SEQUENCE [LARGE SCALE GENOMIC DNA]</scope>
    <source>
        <strain evidence="9">DSM 17132 / JCM 16389 / KACC 11308 / NBRC 106382 / 4M15</strain>
    </source>
</reference>
<evidence type="ECO:0000256" key="3">
    <source>
        <dbReference type="ARBA" id="ARBA00012663"/>
    </source>
</evidence>
<keyword evidence="9" id="KW-1185">Reference proteome</keyword>
<dbReference type="InterPro" id="IPR050226">
    <property type="entry name" value="NagZ_Beta-hexosaminidase"/>
</dbReference>
<dbReference type="HOGENOM" id="CLU_012120_0_0_10"/>
<dbReference type="Gene3D" id="3.20.20.300">
    <property type="entry name" value="Glycoside hydrolase, family 3, N-terminal domain"/>
    <property type="match status" value="1"/>
</dbReference>
<reference key="1">
    <citation type="submission" date="2010-11" db="EMBL/GenBank/DDBJ databases">
        <title>The complete genome of Leadbetterella byssophila DSM 17132.</title>
        <authorList>
            <consortium name="US DOE Joint Genome Institute (JGI-PGF)"/>
            <person name="Lucas S."/>
            <person name="Copeland A."/>
            <person name="Lapidus A."/>
            <person name="Glavina del Rio T."/>
            <person name="Dalin E."/>
            <person name="Tice H."/>
            <person name="Bruce D."/>
            <person name="Goodwin L."/>
            <person name="Pitluck S."/>
            <person name="Kyrpides N."/>
            <person name="Mavromatis K."/>
            <person name="Ivanova N."/>
            <person name="Teshima H."/>
            <person name="Brettin T."/>
            <person name="Detter J.C."/>
            <person name="Han C."/>
            <person name="Tapia R."/>
            <person name="Land M."/>
            <person name="Hauser L."/>
            <person name="Markowitz V."/>
            <person name="Cheng J.-F."/>
            <person name="Hugenholtz P."/>
            <person name="Woyke T."/>
            <person name="Wu D."/>
            <person name="Tindall B."/>
            <person name="Pomrenke H.G."/>
            <person name="Brambilla E."/>
            <person name="Klenk H.-P."/>
            <person name="Eisen J.A."/>
        </authorList>
    </citation>
    <scope>NUCLEOTIDE SEQUENCE [LARGE SCALE GENOMIC DNA]</scope>
    <source>
        <strain>DSM 17132</strain>
    </source>
</reference>
<dbReference type="InterPro" id="IPR036962">
    <property type="entry name" value="Glyco_hydro_3_N_sf"/>
</dbReference>